<protein>
    <submittedName>
        <fullName evidence="2">Uncharacterized protein</fullName>
    </submittedName>
</protein>
<evidence type="ECO:0000313" key="3">
    <source>
        <dbReference type="Proteomes" id="UP000198287"/>
    </source>
</evidence>
<organism evidence="2 3">
    <name type="scientific">Folsomia candida</name>
    <name type="common">Springtail</name>
    <dbReference type="NCBI Taxonomy" id="158441"/>
    <lineage>
        <taxon>Eukaryota</taxon>
        <taxon>Metazoa</taxon>
        <taxon>Ecdysozoa</taxon>
        <taxon>Arthropoda</taxon>
        <taxon>Hexapoda</taxon>
        <taxon>Collembola</taxon>
        <taxon>Entomobryomorpha</taxon>
        <taxon>Isotomoidea</taxon>
        <taxon>Isotomidae</taxon>
        <taxon>Proisotominae</taxon>
        <taxon>Folsomia</taxon>
    </lineage>
</organism>
<name>A0A226ERG2_FOLCA</name>
<feature type="compositionally biased region" description="Low complexity" evidence="1">
    <location>
        <begin position="368"/>
        <end position="393"/>
    </location>
</feature>
<proteinExistence type="predicted"/>
<feature type="compositionally biased region" description="Low complexity" evidence="1">
    <location>
        <begin position="180"/>
        <end position="202"/>
    </location>
</feature>
<feature type="region of interest" description="Disordered" evidence="1">
    <location>
        <begin position="364"/>
        <end position="426"/>
    </location>
</feature>
<accession>A0A226ERG2</accession>
<feature type="compositionally biased region" description="Low complexity" evidence="1">
    <location>
        <begin position="77"/>
        <end position="86"/>
    </location>
</feature>
<feature type="compositionally biased region" description="Polar residues" evidence="1">
    <location>
        <begin position="259"/>
        <end position="269"/>
    </location>
</feature>
<evidence type="ECO:0000256" key="1">
    <source>
        <dbReference type="SAM" id="MobiDB-lite"/>
    </source>
</evidence>
<feature type="region of interest" description="Disordered" evidence="1">
    <location>
        <begin position="234"/>
        <end position="304"/>
    </location>
</feature>
<evidence type="ECO:0000313" key="2">
    <source>
        <dbReference type="EMBL" id="OXA59391.1"/>
    </source>
</evidence>
<gene>
    <name evidence="2" type="ORF">Fcan01_06365</name>
</gene>
<feature type="compositionally biased region" description="Low complexity" evidence="1">
    <location>
        <begin position="29"/>
        <end position="40"/>
    </location>
</feature>
<reference evidence="2 3" key="1">
    <citation type="submission" date="2015-12" db="EMBL/GenBank/DDBJ databases">
        <title>The genome of Folsomia candida.</title>
        <authorList>
            <person name="Faddeeva A."/>
            <person name="Derks M.F."/>
            <person name="Anvar Y."/>
            <person name="Smit S."/>
            <person name="Van Straalen N."/>
            <person name="Roelofs D."/>
        </authorList>
    </citation>
    <scope>NUCLEOTIDE SEQUENCE [LARGE SCALE GENOMIC DNA]</scope>
    <source>
        <strain evidence="2 3">VU population</strain>
        <tissue evidence="2">Whole body</tissue>
    </source>
</reference>
<feature type="region of interest" description="Disordered" evidence="1">
    <location>
        <begin position="25"/>
        <end position="86"/>
    </location>
</feature>
<feature type="region of interest" description="Disordered" evidence="1">
    <location>
        <begin position="164"/>
        <end position="202"/>
    </location>
</feature>
<keyword evidence="3" id="KW-1185">Reference proteome</keyword>
<feature type="compositionally biased region" description="Polar residues" evidence="1">
    <location>
        <begin position="290"/>
        <end position="304"/>
    </location>
</feature>
<feature type="compositionally biased region" description="Gly residues" evidence="1">
    <location>
        <begin position="407"/>
        <end position="425"/>
    </location>
</feature>
<dbReference type="EMBL" id="LNIX01000002">
    <property type="protein sequence ID" value="OXA59391.1"/>
    <property type="molecule type" value="Genomic_DNA"/>
</dbReference>
<dbReference type="Proteomes" id="UP000198287">
    <property type="component" value="Unassembled WGS sequence"/>
</dbReference>
<comment type="caution">
    <text evidence="2">The sequence shown here is derived from an EMBL/GenBank/DDBJ whole genome shotgun (WGS) entry which is preliminary data.</text>
</comment>
<sequence length="593" mass="60783">MMELPCLNPVVVGVGQLSTFHPAPPTTLSISSSSSSSSSTGGCGGGPGSSSGSASGSGSNPGLNARTPLSSIPPPSNAGGQNLLNGSGSNGSIYQIHDGFATVRKRKGPTAASIAMRQQQECYDLAQPASAIVSAMAAAPGLKSNFGHGKRPGSFMQKASFRLGSSKDKNKNSGGGSNGVGSSSSNSNGSTKSGKFSSSNGSASLLSTHPSINLGVKSNHAVNSSKNGFSLIPVRKQSSSSSSGSLSPPATSATTTATVQNSAQKQQHQGNLSPPNSSNGGGGGSHKETMQPSTSSFSGGYCPNSNKGNGLILKDYRRNSVATSSPWETSGSSLDNVFSISSETPIFPNSADAEKPVAYSDIHKARLKPSSSSVSSNNSSLGRRLRRLVLPNRMSVPNNHPSSTSPNGGGGAQQQDLGVGGGGGSNHLLMCKSPSASALSSENGVDGMNNQYGIGGVVCNGGGASMGRLRNSISDNSIVGSSGGPGVHSYHHQQNGIQQNGGHRGELLCHSSNGHSRTFHRSCLLPKAPQLEPVMEDGIPWRQPKKDIPWWEMATRRGRYRSCPILQVSQQNHLRWNDEDLLPAGSCPYAGSS</sequence>
<dbReference type="AlphaFoldDB" id="A0A226ERG2"/>
<feature type="compositionally biased region" description="Low complexity" evidence="1">
    <location>
        <begin position="238"/>
        <end position="258"/>
    </location>
</feature>
<feature type="compositionally biased region" description="Polar residues" evidence="1">
    <location>
        <begin position="395"/>
        <end position="406"/>
    </location>
</feature>